<reference evidence="1 2" key="1">
    <citation type="submission" date="2015-02" db="EMBL/GenBank/DDBJ databases">
        <authorList>
            <person name="Chooi Y.-H."/>
        </authorList>
    </citation>
    <scope>NUCLEOTIDE SEQUENCE [LARGE SCALE GENOMIC DNA]</scope>
    <source>
        <strain evidence="1">E3</strain>
    </source>
</reference>
<dbReference type="OrthoDB" id="163071at2759"/>
<evidence type="ECO:0000313" key="2">
    <source>
        <dbReference type="Proteomes" id="UP000039324"/>
    </source>
</evidence>
<accession>A0A0G4J5K8</accession>
<dbReference type="InterPro" id="IPR029063">
    <property type="entry name" value="SAM-dependent_MTases_sf"/>
</dbReference>
<name>A0A0G4J5K8_PLABS</name>
<organism evidence="1 2">
    <name type="scientific">Plasmodiophora brassicae</name>
    <name type="common">Clubroot disease agent</name>
    <dbReference type="NCBI Taxonomy" id="37360"/>
    <lineage>
        <taxon>Eukaryota</taxon>
        <taxon>Sar</taxon>
        <taxon>Rhizaria</taxon>
        <taxon>Endomyxa</taxon>
        <taxon>Phytomyxea</taxon>
        <taxon>Plasmodiophorida</taxon>
        <taxon>Plasmodiophoridae</taxon>
        <taxon>Plasmodiophora</taxon>
    </lineage>
</organism>
<dbReference type="AlphaFoldDB" id="A0A0G4J5K8"/>
<keyword evidence="2" id="KW-1185">Reference proteome</keyword>
<protein>
    <recommendedName>
        <fullName evidence="3">Methyltransferase small domain-containing protein</fullName>
    </recommendedName>
</protein>
<dbReference type="Gene3D" id="3.40.50.150">
    <property type="entry name" value="Vaccinia Virus protein VP39"/>
    <property type="match status" value="1"/>
</dbReference>
<dbReference type="Proteomes" id="UP000039324">
    <property type="component" value="Unassembled WGS sequence"/>
</dbReference>
<dbReference type="STRING" id="37360.A0A0G4J5K8"/>
<sequence length="193" mass="21178">MSDFLCSSTGLSIAHEQILFLEPSCGDGRLLKALYDAGARRLFGCEIDHDLCTAAMQHCPCAHVAHGDFFTSSRPTSALGSLTIAIGNPPFSQFSNGRHDCQPSLVLQFLKHVAYQWRAVVVGFILPLRCAKEEFTSSALAVLNGATGTSSRLWRLARTFPLADTAFVFEFRDSKVVKQPSVFQIYTSLEISE</sequence>
<evidence type="ECO:0000313" key="1">
    <source>
        <dbReference type="EMBL" id="CEP02586.1"/>
    </source>
</evidence>
<proteinExistence type="predicted"/>
<gene>
    <name evidence="1" type="ORF">PBRA_002553</name>
</gene>
<dbReference type="SUPFAM" id="SSF53335">
    <property type="entry name" value="S-adenosyl-L-methionine-dependent methyltransferases"/>
    <property type="match status" value="1"/>
</dbReference>
<dbReference type="EMBL" id="CDSF01000133">
    <property type="protein sequence ID" value="CEP02586.1"/>
    <property type="molecule type" value="Genomic_DNA"/>
</dbReference>
<dbReference type="CDD" id="cd02440">
    <property type="entry name" value="AdoMet_MTases"/>
    <property type="match status" value="1"/>
</dbReference>
<evidence type="ECO:0008006" key="3">
    <source>
        <dbReference type="Google" id="ProtNLM"/>
    </source>
</evidence>
<dbReference type="OMA" id="QHVVGYE"/>